<evidence type="ECO:0000313" key="1">
    <source>
        <dbReference type="EMBL" id="MFD0836590.1"/>
    </source>
</evidence>
<comment type="caution">
    <text evidence="1">The sequence shown here is derived from an EMBL/GenBank/DDBJ whole genome shotgun (WGS) entry which is preliminary data.</text>
</comment>
<dbReference type="RefSeq" id="WP_379942750.1">
    <property type="nucleotide sequence ID" value="NZ_JBHTIB010000012.1"/>
</dbReference>
<proteinExistence type="predicted"/>
<protein>
    <submittedName>
        <fullName evidence="1">SatD family protein</fullName>
    </submittedName>
</protein>
<name>A0ABW3BUG5_9FLAO</name>
<dbReference type="InterPro" id="IPR032580">
    <property type="entry name" value="SatD"/>
</dbReference>
<dbReference type="Proteomes" id="UP001597011">
    <property type="component" value="Unassembled WGS sequence"/>
</dbReference>
<dbReference type="Pfam" id="PF16264">
    <property type="entry name" value="SatD"/>
    <property type="match status" value="1"/>
</dbReference>
<organism evidence="1 2">
    <name type="scientific">Mariniflexile aquimaris</name>
    <dbReference type="NCBI Taxonomy" id="881009"/>
    <lineage>
        <taxon>Bacteria</taxon>
        <taxon>Pseudomonadati</taxon>
        <taxon>Bacteroidota</taxon>
        <taxon>Flavobacteriia</taxon>
        <taxon>Flavobacteriales</taxon>
        <taxon>Flavobacteriaceae</taxon>
        <taxon>Mariniflexile</taxon>
    </lineage>
</organism>
<dbReference type="EMBL" id="JBHTIB010000012">
    <property type="protein sequence ID" value="MFD0836590.1"/>
    <property type="molecule type" value="Genomic_DNA"/>
</dbReference>
<evidence type="ECO:0000313" key="2">
    <source>
        <dbReference type="Proteomes" id="UP001597011"/>
    </source>
</evidence>
<reference evidence="2" key="1">
    <citation type="journal article" date="2019" name="Int. J. Syst. Evol. Microbiol.">
        <title>The Global Catalogue of Microorganisms (GCM) 10K type strain sequencing project: providing services to taxonomists for standard genome sequencing and annotation.</title>
        <authorList>
            <consortium name="The Broad Institute Genomics Platform"/>
            <consortium name="The Broad Institute Genome Sequencing Center for Infectious Disease"/>
            <person name="Wu L."/>
            <person name="Ma J."/>
        </authorList>
    </citation>
    <scope>NUCLEOTIDE SEQUENCE [LARGE SCALE GENOMIC DNA]</scope>
    <source>
        <strain evidence="2">CCUG 60529</strain>
    </source>
</reference>
<accession>A0ABW3BUG5</accession>
<keyword evidence="2" id="KW-1185">Reference proteome</keyword>
<gene>
    <name evidence="1" type="ORF">ACFQ0I_12495</name>
</gene>
<sequence length="201" mass="22956">MVAIITGDIIKSRNIEAKQWMPELKKVLNRYGNEPKTWEIYRGDSFQIEVKPEEALHAAILIKAAIKQFKPLDVRLAIGIGEKTYHSEKITESNGTAFIYSGESFESLKKQTLAIKTEWKDFNKTINLMFDLASLTMDNWTPISSLIIKTALEAKPESNQQELAAVLNKKQSNISTGLKRGGFYEIQKLINYYQHEIKNKC</sequence>